<evidence type="ECO:0000313" key="9">
    <source>
        <dbReference type="EMBL" id="SNU97778.1"/>
    </source>
</evidence>
<gene>
    <name evidence="5 9" type="primary">truB</name>
    <name evidence="9" type="ORF">SAMEA4364220_00816</name>
</gene>
<dbReference type="PANTHER" id="PTHR13767">
    <property type="entry name" value="TRNA-PSEUDOURIDINE SYNTHASE"/>
    <property type="match status" value="1"/>
</dbReference>
<evidence type="ECO:0000259" key="6">
    <source>
        <dbReference type="Pfam" id="PF01509"/>
    </source>
</evidence>
<dbReference type="RefSeq" id="WP_027890463.1">
    <property type="nucleotide sequence ID" value="NZ_LT906446.1"/>
</dbReference>
<dbReference type="EMBL" id="LT906446">
    <property type="protein sequence ID" value="SNU97778.1"/>
    <property type="molecule type" value="Genomic_DNA"/>
</dbReference>
<feature type="active site" description="Nucleophile" evidence="5">
    <location>
        <position position="39"/>
    </location>
</feature>
<evidence type="ECO:0000256" key="5">
    <source>
        <dbReference type="HAMAP-Rule" id="MF_01080"/>
    </source>
</evidence>
<reference evidence="9 10" key="1">
    <citation type="submission" date="2017-06" db="EMBL/GenBank/DDBJ databases">
        <authorList>
            <consortium name="Pathogen Informatics"/>
        </authorList>
    </citation>
    <scope>NUCLEOTIDE SEQUENCE [LARGE SCALE GENOMIC DNA]</scope>
    <source>
        <strain evidence="9 10">NCTC10570</strain>
    </source>
</reference>
<dbReference type="InterPro" id="IPR036974">
    <property type="entry name" value="PUA_sf"/>
</dbReference>
<keyword evidence="3 5" id="KW-0819">tRNA processing</keyword>
<dbReference type="GO" id="GO:0003723">
    <property type="term" value="F:RNA binding"/>
    <property type="evidence" value="ECO:0007669"/>
    <property type="project" value="InterPro"/>
</dbReference>
<dbReference type="InterPro" id="IPR032819">
    <property type="entry name" value="TruB_C"/>
</dbReference>
<keyword evidence="4 5" id="KW-0413">Isomerase</keyword>
<sequence length="290" mass="32556">MPNGFVNVLKAPGITSHDIVAHLRKVYGMKKIGHAGTLDPAAAGVLPIALGKATRMLEYMDDVDKSYTAEVTFGYATDSGDDTGKVIEEMFSYELPTEDAIKGALETFCGEIKQRPPMYSAVRINGQKAYNLARKNIEVEMPERTVFIHDIKFHEMKENGFVFSVKCSKGTYIRSLCIDIGKKLGIPTVMSFLVRTHVGKFKLENAWTTEEIGMLPHKALYAMDFPIKHLPEYKITEDEALMIKQGKKIDVAEGVEVSEKFIRLYTDKEFVGIGRYVFSEHKIAPHKVLL</sequence>
<dbReference type="PANTHER" id="PTHR13767:SF2">
    <property type="entry name" value="PSEUDOURIDYLATE SYNTHASE TRUB1"/>
    <property type="match status" value="1"/>
</dbReference>
<feature type="domain" description="tRNA pseudouridine synthase II TruB subfamily 1 C-terminal" evidence="7">
    <location>
        <begin position="231"/>
        <end position="287"/>
    </location>
</feature>
<organism evidence="9 10">
    <name type="scientific">Megamonas hypermegale</name>
    <dbReference type="NCBI Taxonomy" id="158847"/>
    <lineage>
        <taxon>Bacteria</taxon>
        <taxon>Bacillati</taxon>
        <taxon>Bacillota</taxon>
        <taxon>Negativicutes</taxon>
        <taxon>Selenomonadales</taxon>
        <taxon>Selenomonadaceae</taxon>
        <taxon>Megamonas</taxon>
    </lineage>
</organism>
<dbReference type="Pfam" id="PF16198">
    <property type="entry name" value="TruB_C_2"/>
    <property type="match status" value="1"/>
</dbReference>
<dbReference type="NCBIfam" id="TIGR00431">
    <property type="entry name" value="TruB"/>
    <property type="match status" value="1"/>
</dbReference>
<feature type="domain" description="Pseudouridine synthase II N-terminal" evidence="6">
    <location>
        <begin position="24"/>
        <end position="173"/>
    </location>
</feature>
<feature type="domain" description="tRNA pseudouridylate synthase B C-terminal" evidence="8">
    <location>
        <begin position="174"/>
        <end position="212"/>
    </location>
</feature>
<comment type="similarity">
    <text evidence="2 5">Belongs to the pseudouridine synthase TruB family. Type 1 subfamily.</text>
</comment>
<evidence type="ECO:0000256" key="3">
    <source>
        <dbReference type="ARBA" id="ARBA00022694"/>
    </source>
</evidence>
<dbReference type="GO" id="GO:0031119">
    <property type="term" value="P:tRNA pseudouridine synthesis"/>
    <property type="evidence" value="ECO:0007669"/>
    <property type="project" value="UniProtKB-UniRule"/>
</dbReference>
<dbReference type="HAMAP" id="MF_01080">
    <property type="entry name" value="TruB_bact"/>
    <property type="match status" value="1"/>
</dbReference>
<evidence type="ECO:0000259" key="8">
    <source>
        <dbReference type="Pfam" id="PF16198"/>
    </source>
</evidence>
<dbReference type="CDD" id="cd02573">
    <property type="entry name" value="PseudoU_synth_EcTruB"/>
    <property type="match status" value="1"/>
</dbReference>
<dbReference type="InterPro" id="IPR015240">
    <property type="entry name" value="tRNA_sdUridine_synth_fam1_C"/>
</dbReference>
<dbReference type="GeneID" id="78506840"/>
<dbReference type="Pfam" id="PF09157">
    <property type="entry name" value="TruB-C_2"/>
    <property type="match status" value="1"/>
</dbReference>
<comment type="function">
    <text evidence="5">Responsible for synthesis of pseudouridine from uracil-55 in the psi GC loop of transfer RNAs.</text>
</comment>
<dbReference type="eggNOG" id="COG0130">
    <property type="taxonomic scope" value="Bacteria"/>
</dbReference>
<dbReference type="Pfam" id="PF01509">
    <property type="entry name" value="TruB_N"/>
    <property type="match status" value="1"/>
</dbReference>
<evidence type="ECO:0000259" key="7">
    <source>
        <dbReference type="Pfam" id="PF09157"/>
    </source>
</evidence>
<dbReference type="InterPro" id="IPR014780">
    <property type="entry name" value="tRNA_psdUridine_synth_TruB"/>
</dbReference>
<dbReference type="Proteomes" id="UP000215383">
    <property type="component" value="Chromosome 1"/>
</dbReference>
<dbReference type="GO" id="GO:1990481">
    <property type="term" value="P:mRNA pseudouridine synthesis"/>
    <property type="evidence" value="ECO:0007669"/>
    <property type="project" value="TreeGrafter"/>
</dbReference>
<evidence type="ECO:0000313" key="10">
    <source>
        <dbReference type="Proteomes" id="UP000215383"/>
    </source>
</evidence>
<dbReference type="GO" id="GO:0160148">
    <property type="term" value="F:tRNA pseudouridine(55) synthase activity"/>
    <property type="evidence" value="ECO:0007669"/>
    <property type="project" value="UniProtKB-EC"/>
</dbReference>
<evidence type="ECO:0000256" key="1">
    <source>
        <dbReference type="ARBA" id="ARBA00000385"/>
    </source>
</evidence>
<keyword evidence="10" id="KW-1185">Reference proteome</keyword>
<dbReference type="InterPro" id="IPR020103">
    <property type="entry name" value="PsdUridine_synth_cat_dom_sf"/>
</dbReference>
<dbReference type="Gene3D" id="2.30.130.10">
    <property type="entry name" value="PUA domain"/>
    <property type="match status" value="1"/>
</dbReference>
<evidence type="ECO:0000256" key="2">
    <source>
        <dbReference type="ARBA" id="ARBA00005642"/>
    </source>
</evidence>
<dbReference type="SUPFAM" id="SSF55120">
    <property type="entry name" value="Pseudouridine synthase"/>
    <property type="match status" value="1"/>
</dbReference>
<evidence type="ECO:0000256" key="4">
    <source>
        <dbReference type="ARBA" id="ARBA00023235"/>
    </source>
</evidence>
<comment type="catalytic activity">
    <reaction evidence="1 5">
        <text>uridine(55) in tRNA = pseudouridine(55) in tRNA</text>
        <dbReference type="Rhea" id="RHEA:42532"/>
        <dbReference type="Rhea" id="RHEA-COMP:10101"/>
        <dbReference type="Rhea" id="RHEA-COMP:10102"/>
        <dbReference type="ChEBI" id="CHEBI:65314"/>
        <dbReference type="ChEBI" id="CHEBI:65315"/>
        <dbReference type="EC" id="5.4.99.25"/>
    </reaction>
</comment>
<dbReference type="AlphaFoldDB" id="A0A239TKQ9"/>
<name>A0A239TKQ9_9FIRM</name>
<dbReference type="Gene3D" id="3.30.2350.10">
    <property type="entry name" value="Pseudouridine synthase"/>
    <property type="match status" value="1"/>
</dbReference>
<accession>A0A239TKQ9</accession>
<dbReference type="EC" id="5.4.99.25" evidence="5"/>
<proteinExistence type="inferred from homology"/>
<dbReference type="InterPro" id="IPR002501">
    <property type="entry name" value="PsdUridine_synth_N"/>
</dbReference>
<protein>
    <recommendedName>
        <fullName evidence="5">tRNA pseudouridine synthase B</fullName>
        <ecNumber evidence="5">5.4.99.25</ecNumber>
    </recommendedName>
    <alternativeName>
        <fullName evidence="5">tRNA pseudouridine(55) synthase</fullName>
        <shortName evidence="5">Psi55 synthase</shortName>
    </alternativeName>
    <alternativeName>
        <fullName evidence="5">tRNA pseudouridylate synthase</fullName>
    </alternativeName>
    <alternativeName>
        <fullName evidence="5">tRNA-uridine isomerase</fullName>
    </alternativeName>
</protein>